<evidence type="ECO:0000256" key="10">
    <source>
        <dbReference type="ARBA" id="ARBA00041631"/>
    </source>
</evidence>
<dbReference type="AlphaFoldDB" id="A0AAW0UJB6"/>
<dbReference type="PROSITE" id="PS01158">
    <property type="entry name" value="MIF"/>
    <property type="match status" value="1"/>
</dbReference>
<dbReference type="GO" id="GO:0050178">
    <property type="term" value="F:phenylpyruvate tautomerase activity"/>
    <property type="evidence" value="ECO:0007669"/>
    <property type="project" value="UniProtKB-EC"/>
</dbReference>
<dbReference type="Pfam" id="PF01187">
    <property type="entry name" value="MIF"/>
    <property type="match status" value="1"/>
</dbReference>
<keyword evidence="5" id="KW-0413">Isomerase</keyword>
<comment type="subcellular location">
    <subcellularLocation>
        <location evidence="1">Secreted</location>
    </subcellularLocation>
</comment>
<dbReference type="InterPro" id="IPR014347">
    <property type="entry name" value="Tautomerase/MIF_sf"/>
</dbReference>
<evidence type="ECO:0000256" key="7">
    <source>
        <dbReference type="ARBA" id="ARBA00036823"/>
    </source>
</evidence>
<evidence type="ECO:0000256" key="3">
    <source>
        <dbReference type="ARBA" id="ARBA00022514"/>
    </source>
</evidence>
<organism evidence="13 14">
    <name type="scientific">Scylla paramamosain</name>
    <name type="common">Mud crab</name>
    <dbReference type="NCBI Taxonomy" id="85552"/>
    <lineage>
        <taxon>Eukaryota</taxon>
        <taxon>Metazoa</taxon>
        <taxon>Ecdysozoa</taxon>
        <taxon>Arthropoda</taxon>
        <taxon>Crustacea</taxon>
        <taxon>Multicrustacea</taxon>
        <taxon>Malacostraca</taxon>
        <taxon>Eumalacostraca</taxon>
        <taxon>Eucarida</taxon>
        <taxon>Decapoda</taxon>
        <taxon>Pleocyemata</taxon>
        <taxon>Brachyura</taxon>
        <taxon>Eubrachyura</taxon>
        <taxon>Portunoidea</taxon>
        <taxon>Portunidae</taxon>
        <taxon>Portuninae</taxon>
        <taxon>Scylla</taxon>
    </lineage>
</organism>
<keyword evidence="4" id="KW-0964">Secreted</keyword>
<dbReference type="Gene3D" id="3.30.429.10">
    <property type="entry name" value="Macrophage Migration Inhibitory Factor"/>
    <property type="match status" value="1"/>
</dbReference>
<gene>
    <name evidence="13" type="ORF">O3P69_003413</name>
</gene>
<dbReference type="InterPro" id="IPR001398">
    <property type="entry name" value="Macrophage_inhib_fac"/>
</dbReference>
<dbReference type="GO" id="GO:0005615">
    <property type="term" value="C:extracellular space"/>
    <property type="evidence" value="ECO:0007669"/>
    <property type="project" value="UniProtKB-KW"/>
</dbReference>
<reference evidence="13 14" key="1">
    <citation type="submission" date="2023-03" db="EMBL/GenBank/DDBJ databases">
        <title>High-quality genome of Scylla paramamosain provides insights in environmental adaptation.</title>
        <authorList>
            <person name="Zhang L."/>
        </authorList>
    </citation>
    <scope>NUCLEOTIDE SEQUENCE [LARGE SCALE GENOMIC DNA]</scope>
    <source>
        <strain evidence="13">LZ_2023a</strain>
        <tissue evidence="13">Muscle</tissue>
    </source>
</reference>
<dbReference type="PANTHER" id="PTHR11954:SF6">
    <property type="entry name" value="MACROPHAGE MIGRATION INHIBITORY FACTOR"/>
    <property type="match status" value="1"/>
</dbReference>
<evidence type="ECO:0000256" key="4">
    <source>
        <dbReference type="ARBA" id="ARBA00022525"/>
    </source>
</evidence>
<evidence type="ECO:0000256" key="9">
    <source>
        <dbReference type="ARBA" id="ARBA00039086"/>
    </source>
</evidence>
<evidence type="ECO:0000313" key="14">
    <source>
        <dbReference type="Proteomes" id="UP001487740"/>
    </source>
</evidence>
<evidence type="ECO:0000256" key="5">
    <source>
        <dbReference type="ARBA" id="ARBA00023235"/>
    </source>
</evidence>
<proteinExistence type="inferred from homology"/>
<dbReference type="Proteomes" id="UP001487740">
    <property type="component" value="Unassembled WGS sequence"/>
</dbReference>
<dbReference type="SUPFAM" id="SSF55331">
    <property type="entry name" value="Tautomerase/MIF"/>
    <property type="match status" value="1"/>
</dbReference>
<protein>
    <recommendedName>
        <fullName evidence="12">L-dopachrome isomerase</fullName>
        <ecNumber evidence="9">5.3.2.1</ecNumber>
        <ecNumber evidence="8">5.3.3.12</ecNumber>
    </recommendedName>
    <alternativeName>
        <fullName evidence="10">L-dopachrome tautomerase</fullName>
    </alternativeName>
    <alternativeName>
        <fullName evidence="11">Phenylpyruvate tautomerase</fullName>
    </alternativeName>
</protein>
<sequence length="177" mass="19431">MGHYILEYCETVPEKGTSAVMESTLREALVAPCVSCDPAPAPVKNLTPDSETRNAATMPFLEVSTNLPKEKVTPEVLSGLSKMVSEMLDKSESYCMMHVLPDQLMTFGGTSEPCAVVRLSSIGRLGVELNKKHAAKIFAFMDKHLGISNDRMFMAFQDLDSSTVGYKGTTFHELYGR</sequence>
<evidence type="ECO:0000256" key="6">
    <source>
        <dbReference type="ARBA" id="ARBA00036735"/>
    </source>
</evidence>
<evidence type="ECO:0000256" key="1">
    <source>
        <dbReference type="ARBA" id="ARBA00004613"/>
    </source>
</evidence>
<dbReference type="GO" id="GO:0005125">
    <property type="term" value="F:cytokine activity"/>
    <property type="evidence" value="ECO:0007669"/>
    <property type="project" value="UniProtKB-KW"/>
</dbReference>
<accession>A0AAW0UJB6</accession>
<comment type="catalytic activity">
    <reaction evidence="7">
        <text>L-dopachrome = 5,6-dihydroxyindole-2-carboxylate</text>
        <dbReference type="Rhea" id="RHEA:13041"/>
        <dbReference type="ChEBI" id="CHEBI:16875"/>
        <dbReference type="ChEBI" id="CHEBI:57509"/>
        <dbReference type="EC" id="5.3.3.12"/>
    </reaction>
</comment>
<evidence type="ECO:0000256" key="8">
    <source>
        <dbReference type="ARBA" id="ARBA00038932"/>
    </source>
</evidence>
<evidence type="ECO:0000256" key="12">
    <source>
        <dbReference type="ARBA" id="ARBA00042730"/>
    </source>
</evidence>
<keyword evidence="14" id="KW-1185">Reference proteome</keyword>
<evidence type="ECO:0000256" key="11">
    <source>
        <dbReference type="ARBA" id="ARBA00041912"/>
    </source>
</evidence>
<evidence type="ECO:0000256" key="2">
    <source>
        <dbReference type="ARBA" id="ARBA00005851"/>
    </source>
</evidence>
<dbReference type="PANTHER" id="PTHR11954">
    <property type="entry name" value="D-DOPACHROME DECARBOXYLASE"/>
    <property type="match status" value="1"/>
</dbReference>
<comment type="catalytic activity">
    <reaction evidence="6">
        <text>3-phenylpyruvate = enol-phenylpyruvate</text>
        <dbReference type="Rhea" id="RHEA:17097"/>
        <dbReference type="ChEBI" id="CHEBI:16815"/>
        <dbReference type="ChEBI" id="CHEBI:18005"/>
        <dbReference type="EC" id="5.3.2.1"/>
    </reaction>
</comment>
<dbReference type="GO" id="GO:0004167">
    <property type="term" value="F:dopachrome isomerase activity"/>
    <property type="evidence" value="ECO:0007669"/>
    <property type="project" value="UniProtKB-EC"/>
</dbReference>
<evidence type="ECO:0000313" key="13">
    <source>
        <dbReference type="EMBL" id="KAK8399273.1"/>
    </source>
</evidence>
<dbReference type="EC" id="5.3.3.12" evidence="8"/>
<comment type="similarity">
    <text evidence="2">Belongs to the MIF family.</text>
</comment>
<name>A0AAW0UJB6_SCYPA</name>
<dbReference type="InterPro" id="IPR019829">
    <property type="entry name" value="Macrophage_inhib_fac_CS"/>
</dbReference>
<comment type="caution">
    <text evidence="13">The sequence shown here is derived from an EMBL/GenBank/DDBJ whole genome shotgun (WGS) entry which is preliminary data.</text>
</comment>
<dbReference type="EC" id="5.3.2.1" evidence="9"/>
<keyword evidence="3" id="KW-0202">Cytokine</keyword>
<dbReference type="EMBL" id="JARAKH010000011">
    <property type="protein sequence ID" value="KAK8399273.1"/>
    <property type="molecule type" value="Genomic_DNA"/>
</dbReference>